<dbReference type="EMBL" id="SRSD01000004">
    <property type="protein sequence ID" value="KAA0892057.1"/>
    <property type="molecule type" value="Genomic_DNA"/>
</dbReference>
<accession>A0A5A9XFX1</accession>
<reference evidence="2 3" key="1">
    <citation type="submission" date="2019-04" db="EMBL/GenBank/DDBJ databases">
        <title>Geobacter ruber sp. nov., ferric-reducing bacteria isolated from paddy soil.</title>
        <authorList>
            <person name="Xu Z."/>
            <person name="Masuda Y."/>
            <person name="Itoh H."/>
            <person name="Senoo K."/>
        </authorList>
    </citation>
    <scope>NUCLEOTIDE SEQUENCE [LARGE SCALE GENOMIC DNA]</scope>
    <source>
        <strain evidence="2 3">Red88</strain>
    </source>
</reference>
<dbReference type="AlphaFoldDB" id="A0A5A9XFX1"/>
<gene>
    <name evidence="2" type="ORF">ET418_07560</name>
</gene>
<keyword evidence="3" id="KW-1185">Reference proteome</keyword>
<evidence type="ECO:0000313" key="3">
    <source>
        <dbReference type="Proteomes" id="UP000324298"/>
    </source>
</evidence>
<proteinExistence type="predicted"/>
<feature type="chain" id="PRO_5022662212" evidence="1">
    <location>
        <begin position="24"/>
        <end position="100"/>
    </location>
</feature>
<name>A0A5A9XFX1_9BACT</name>
<protein>
    <submittedName>
        <fullName evidence="2">Uncharacterized protein</fullName>
    </submittedName>
</protein>
<organism evidence="2 3">
    <name type="scientific">Oryzomonas rubra</name>
    <dbReference type="NCBI Taxonomy" id="2509454"/>
    <lineage>
        <taxon>Bacteria</taxon>
        <taxon>Pseudomonadati</taxon>
        <taxon>Thermodesulfobacteriota</taxon>
        <taxon>Desulfuromonadia</taxon>
        <taxon>Geobacterales</taxon>
        <taxon>Geobacteraceae</taxon>
        <taxon>Oryzomonas</taxon>
    </lineage>
</organism>
<dbReference type="SUPFAM" id="SSF48695">
    <property type="entry name" value="Multiheme cytochromes"/>
    <property type="match status" value="1"/>
</dbReference>
<dbReference type="RefSeq" id="WP_149306995.1">
    <property type="nucleotide sequence ID" value="NZ_SRSD01000004.1"/>
</dbReference>
<evidence type="ECO:0000313" key="2">
    <source>
        <dbReference type="EMBL" id="KAA0892057.1"/>
    </source>
</evidence>
<sequence length="100" mass="10586">MKALLRIPALVACVVALALPALAQERENYEADARSAEDPPPVIPHFVADSANGTACLACHETGVKGAPVTPHPTRLNCTQCHVRSEMNAKTSGTKAKTRQ</sequence>
<comment type="caution">
    <text evidence="2">The sequence shown here is derived from an EMBL/GenBank/DDBJ whole genome shotgun (WGS) entry which is preliminary data.</text>
</comment>
<keyword evidence="1" id="KW-0732">Signal</keyword>
<dbReference type="InterPro" id="IPR036280">
    <property type="entry name" value="Multihaem_cyt_sf"/>
</dbReference>
<evidence type="ECO:0000256" key="1">
    <source>
        <dbReference type="SAM" id="SignalP"/>
    </source>
</evidence>
<dbReference type="OrthoDB" id="269685at2"/>
<feature type="signal peptide" evidence="1">
    <location>
        <begin position="1"/>
        <end position="23"/>
    </location>
</feature>
<dbReference type="Proteomes" id="UP000324298">
    <property type="component" value="Unassembled WGS sequence"/>
</dbReference>